<evidence type="ECO:0000313" key="2">
    <source>
        <dbReference type="Proteomes" id="UP000234914"/>
    </source>
</evidence>
<dbReference type="EMBL" id="PKJS01000018">
    <property type="protein sequence ID" value="PKZ67923.1"/>
    <property type="molecule type" value="Genomic_DNA"/>
</dbReference>
<dbReference type="InterPro" id="IPR012933">
    <property type="entry name" value="HicA_mRNA_interferase"/>
</dbReference>
<accession>A0A2I1RFL5</accession>
<dbReference type="RefSeq" id="WP_101965105.1">
    <property type="nucleotide sequence ID" value="NZ_PKJS01000018.1"/>
</dbReference>
<proteinExistence type="predicted"/>
<protein>
    <submittedName>
        <fullName evidence="1">Hexulose-6-phosphate synthase</fullName>
    </submittedName>
</protein>
<name>A0A2I1RFL5_FAUOS</name>
<dbReference type="Pfam" id="PF07927">
    <property type="entry name" value="HicA_toxin"/>
    <property type="match status" value="1"/>
</dbReference>
<dbReference type="Proteomes" id="UP000234914">
    <property type="component" value="Unassembled WGS sequence"/>
</dbReference>
<dbReference type="GO" id="GO:0003729">
    <property type="term" value="F:mRNA binding"/>
    <property type="evidence" value="ECO:0007669"/>
    <property type="project" value="InterPro"/>
</dbReference>
<sequence length="94" mass="10463">MQKKHQKTLQAIFTNPISANIKFKDIESLCSALGATLTEREGSRIAIVLDGQVKVFHRPHPSPNTDKGAVMSVRKWLESLGYTPNNDSEVIDNE</sequence>
<comment type="caution">
    <text evidence="1">The sequence shown here is derived from an EMBL/GenBank/DDBJ whole genome shotgun (WGS) entry which is preliminary data.</text>
</comment>
<evidence type="ECO:0000313" key="1">
    <source>
        <dbReference type="EMBL" id="PKZ67923.1"/>
    </source>
</evidence>
<organism evidence="1 2">
    <name type="scientific">Faucicola osloensis</name>
    <name type="common">Moraxella osloensis</name>
    <dbReference type="NCBI Taxonomy" id="34062"/>
    <lineage>
        <taxon>Bacteria</taxon>
        <taxon>Pseudomonadati</taxon>
        <taxon>Pseudomonadota</taxon>
        <taxon>Gammaproteobacteria</taxon>
        <taxon>Moraxellales</taxon>
        <taxon>Moraxellaceae</taxon>
        <taxon>Faucicola</taxon>
    </lineage>
</organism>
<gene>
    <name evidence="1" type="ORF">CYJ96_11290</name>
</gene>
<dbReference type="AlphaFoldDB" id="A0A2I1RFL5"/>
<reference evidence="1 2" key="1">
    <citation type="submission" date="2017-12" db="EMBL/GenBank/DDBJ databases">
        <title>Phylogenetic diversity of female urinary microbiome.</title>
        <authorList>
            <person name="Thomas-White K."/>
            <person name="Wolfe A.J."/>
        </authorList>
    </citation>
    <scope>NUCLEOTIDE SEQUENCE [LARGE SCALE GENOMIC DNA]</scope>
    <source>
        <strain evidence="1 2">UMB0416</strain>
    </source>
</reference>